<dbReference type="STRING" id="29655.A0A0K9NKL6"/>
<gene>
    <name evidence="10" type="ORF">ZOSMA_87G00700</name>
</gene>
<protein>
    <recommendedName>
        <fullName evidence="3 8">Pectate lyase</fullName>
        <ecNumber evidence="3 8">4.2.2.2</ecNumber>
    </recommendedName>
</protein>
<feature type="chain" id="PRO_5005393767" description="Pectate lyase" evidence="8">
    <location>
        <begin position="26"/>
        <end position="399"/>
    </location>
</feature>
<evidence type="ECO:0000256" key="5">
    <source>
        <dbReference type="ARBA" id="ARBA00022729"/>
    </source>
</evidence>
<evidence type="ECO:0000313" key="10">
    <source>
        <dbReference type="EMBL" id="KMZ57324.1"/>
    </source>
</evidence>
<dbReference type="InterPro" id="IPR002022">
    <property type="entry name" value="Pec_lyase"/>
</dbReference>
<dbReference type="SMART" id="SM00656">
    <property type="entry name" value="Amb_all"/>
    <property type="match status" value="1"/>
</dbReference>
<comment type="cofactor">
    <cofactor evidence="8">
        <name>Ca(2+)</name>
        <dbReference type="ChEBI" id="CHEBI:29108"/>
    </cofactor>
    <text evidence="8">Binds 1 Ca(2+) ion. Required for its activity.</text>
</comment>
<accession>A0A0K9NKL6</accession>
<evidence type="ECO:0000256" key="3">
    <source>
        <dbReference type="ARBA" id="ARBA00012272"/>
    </source>
</evidence>
<feature type="domain" description="Pectate lyase" evidence="9">
    <location>
        <begin position="137"/>
        <end position="318"/>
    </location>
</feature>
<dbReference type="UniPathway" id="UPA00545">
    <property type="reaction ID" value="UER00824"/>
</dbReference>
<dbReference type="EMBL" id="LFYR01002091">
    <property type="protein sequence ID" value="KMZ57324.1"/>
    <property type="molecule type" value="Genomic_DNA"/>
</dbReference>
<evidence type="ECO:0000256" key="8">
    <source>
        <dbReference type="RuleBase" id="RU361123"/>
    </source>
</evidence>
<comment type="catalytic activity">
    <reaction evidence="1 8">
        <text>Eliminative cleavage of (1-&gt;4)-alpha-D-galacturonan to give oligosaccharides with 4-deoxy-alpha-D-galact-4-enuronosyl groups at their non-reducing ends.</text>
        <dbReference type="EC" id="4.2.2.2"/>
    </reaction>
</comment>
<keyword evidence="11" id="KW-1185">Reference proteome</keyword>
<dbReference type="SUPFAM" id="SSF51126">
    <property type="entry name" value="Pectin lyase-like"/>
    <property type="match status" value="1"/>
</dbReference>
<comment type="pathway">
    <text evidence="2 8">Glycan metabolism; pectin degradation; 2-dehydro-3-deoxy-D-gluconate from pectin: step 2/5.</text>
</comment>
<dbReference type="InterPro" id="IPR012334">
    <property type="entry name" value="Pectin_lyas_fold"/>
</dbReference>
<dbReference type="Pfam" id="PF00544">
    <property type="entry name" value="Pectate_lyase_4"/>
    <property type="match status" value="1"/>
</dbReference>
<keyword evidence="6 8" id="KW-0106">Calcium</keyword>
<dbReference type="InterPro" id="IPR018082">
    <property type="entry name" value="AmbAllergen"/>
</dbReference>
<evidence type="ECO:0000256" key="4">
    <source>
        <dbReference type="ARBA" id="ARBA00022723"/>
    </source>
</evidence>
<evidence type="ECO:0000313" key="11">
    <source>
        <dbReference type="Proteomes" id="UP000036987"/>
    </source>
</evidence>
<evidence type="ECO:0000256" key="1">
    <source>
        <dbReference type="ARBA" id="ARBA00000695"/>
    </source>
</evidence>
<dbReference type="InterPro" id="IPR045032">
    <property type="entry name" value="PEL"/>
</dbReference>
<evidence type="ECO:0000259" key="9">
    <source>
        <dbReference type="SMART" id="SM00656"/>
    </source>
</evidence>
<dbReference type="PRINTS" id="PR00807">
    <property type="entry name" value="AMBALLERGEN"/>
</dbReference>
<reference evidence="11" key="1">
    <citation type="journal article" date="2016" name="Nature">
        <title>The genome of the seagrass Zostera marina reveals angiosperm adaptation to the sea.</title>
        <authorList>
            <person name="Olsen J.L."/>
            <person name="Rouze P."/>
            <person name="Verhelst B."/>
            <person name="Lin Y.-C."/>
            <person name="Bayer T."/>
            <person name="Collen J."/>
            <person name="Dattolo E."/>
            <person name="De Paoli E."/>
            <person name="Dittami S."/>
            <person name="Maumus F."/>
            <person name="Michel G."/>
            <person name="Kersting A."/>
            <person name="Lauritano C."/>
            <person name="Lohaus R."/>
            <person name="Toepel M."/>
            <person name="Tonon T."/>
            <person name="Vanneste K."/>
            <person name="Amirebrahimi M."/>
            <person name="Brakel J."/>
            <person name="Bostroem C."/>
            <person name="Chovatia M."/>
            <person name="Grimwood J."/>
            <person name="Jenkins J.W."/>
            <person name="Jueterbock A."/>
            <person name="Mraz A."/>
            <person name="Stam W.T."/>
            <person name="Tice H."/>
            <person name="Bornberg-Bauer E."/>
            <person name="Green P.J."/>
            <person name="Pearson G.A."/>
            <person name="Procaccini G."/>
            <person name="Duarte C.M."/>
            <person name="Schmutz J."/>
            <person name="Reusch T.B.H."/>
            <person name="Van de Peer Y."/>
        </authorList>
    </citation>
    <scope>NUCLEOTIDE SEQUENCE [LARGE SCALE GENOMIC DNA]</scope>
    <source>
        <strain evidence="11">cv. Finnish</strain>
    </source>
</reference>
<dbReference type="GO" id="GO:0046872">
    <property type="term" value="F:metal ion binding"/>
    <property type="evidence" value="ECO:0007669"/>
    <property type="project" value="UniProtKB-KW"/>
</dbReference>
<feature type="signal peptide" evidence="8">
    <location>
        <begin position="1"/>
        <end position="25"/>
    </location>
</feature>
<evidence type="ECO:0000256" key="6">
    <source>
        <dbReference type="ARBA" id="ARBA00022837"/>
    </source>
</evidence>
<comment type="similarity">
    <text evidence="8">Belongs to the polysaccharide lyase 1 family.</text>
</comment>
<dbReference type="InterPro" id="IPR011050">
    <property type="entry name" value="Pectin_lyase_fold/virulence"/>
</dbReference>
<sequence length="399" mass="45525">MSPYPESRNVILLFVLASLPLFFSAHVEDPEAVVADVMRSIENTTTEAQRRQLSEYHCLTGNPIDDCWRCDPNWMKNRKRLADCGLGFGRKAIGGRNGEFYLVNTSRDDDDYRNPRPGTLRYGLRQKKPLWIIFKRNMSFKLKRHLVIESDKTIDGRGVTVRISDGPCLVIRFANNIIIHGLHIYNCKKRLVDGDGIQIFRGSNIWVDHNYMSNCEDGLIDAVFGSTAITISNNYFTHHDHTILLGHNDNFTMDKKMQVTVAFNHFGKGLIQRMPRCRFGYFHVVNNDYTRWEMYAIGGSAGATINSQGNKFVAPNHIFHKQVTMRPNTPKSVWKHWNWLSSGDEFHNGAYFVESGSKSSSIYAKAWSLKPKLSSLVGRLTKEAGVLKCQKGSPCWVRL</sequence>
<dbReference type="Proteomes" id="UP000036987">
    <property type="component" value="Unassembled WGS sequence"/>
</dbReference>
<dbReference type="Gene3D" id="2.160.20.10">
    <property type="entry name" value="Single-stranded right-handed beta-helix, Pectin lyase-like"/>
    <property type="match status" value="1"/>
</dbReference>
<dbReference type="PANTHER" id="PTHR31683:SF187">
    <property type="entry name" value="PECTATE LYASE 18-RELATED"/>
    <property type="match status" value="1"/>
</dbReference>
<organism evidence="10 11">
    <name type="scientific">Zostera marina</name>
    <name type="common">Eelgrass</name>
    <dbReference type="NCBI Taxonomy" id="29655"/>
    <lineage>
        <taxon>Eukaryota</taxon>
        <taxon>Viridiplantae</taxon>
        <taxon>Streptophyta</taxon>
        <taxon>Embryophyta</taxon>
        <taxon>Tracheophyta</taxon>
        <taxon>Spermatophyta</taxon>
        <taxon>Magnoliopsida</taxon>
        <taxon>Liliopsida</taxon>
        <taxon>Zosteraceae</taxon>
        <taxon>Zostera</taxon>
    </lineage>
</organism>
<name>A0A0K9NKL6_ZOSMR</name>
<comment type="caution">
    <text evidence="10">The sequence shown here is derived from an EMBL/GenBank/DDBJ whole genome shotgun (WGS) entry which is preliminary data.</text>
</comment>
<dbReference type="GO" id="GO:0030570">
    <property type="term" value="F:pectate lyase activity"/>
    <property type="evidence" value="ECO:0000318"/>
    <property type="project" value="GO_Central"/>
</dbReference>
<keyword evidence="4 8" id="KW-0479">Metal-binding</keyword>
<keyword evidence="7 8" id="KW-0456">Lyase</keyword>
<evidence type="ECO:0000256" key="2">
    <source>
        <dbReference type="ARBA" id="ARBA00005220"/>
    </source>
</evidence>
<dbReference type="GO" id="GO:0045490">
    <property type="term" value="P:pectin catabolic process"/>
    <property type="evidence" value="ECO:0007669"/>
    <property type="project" value="UniProtKB-UniPathway"/>
</dbReference>
<dbReference type="EC" id="4.2.2.2" evidence="3 8"/>
<dbReference type="OrthoDB" id="1637350at2759"/>
<dbReference type="AlphaFoldDB" id="A0A0K9NKL6"/>
<dbReference type="PANTHER" id="PTHR31683">
    <property type="entry name" value="PECTATE LYASE 18-RELATED"/>
    <property type="match status" value="1"/>
</dbReference>
<proteinExistence type="inferred from homology"/>
<keyword evidence="5 8" id="KW-0732">Signal</keyword>
<evidence type="ECO:0000256" key="7">
    <source>
        <dbReference type="ARBA" id="ARBA00023239"/>
    </source>
</evidence>